<name>A0ABQ9L3J8_HEVBR</name>
<feature type="domain" description="C2H2-type" evidence="2">
    <location>
        <begin position="458"/>
        <end position="482"/>
    </location>
</feature>
<dbReference type="PANTHER" id="PTHR47487:SF21">
    <property type="entry name" value="C2H2-TYPE DOMAIN-CONTAINING PROTEIN"/>
    <property type="match status" value="1"/>
</dbReference>
<dbReference type="Pfam" id="PF03134">
    <property type="entry name" value="TB2_DP1_HVA22"/>
    <property type="match status" value="1"/>
</dbReference>
<feature type="compositionally biased region" description="Polar residues" evidence="1">
    <location>
        <begin position="338"/>
        <end position="356"/>
    </location>
</feature>
<feature type="domain" description="C2H2-type" evidence="2">
    <location>
        <begin position="304"/>
        <end position="328"/>
    </location>
</feature>
<feature type="domain" description="U1-type" evidence="3">
    <location>
        <begin position="929"/>
        <end position="963"/>
    </location>
</feature>
<protein>
    <recommendedName>
        <fullName evidence="6">HVA22-like protein</fullName>
    </recommendedName>
</protein>
<feature type="domain" description="C2H2-type" evidence="2">
    <location>
        <begin position="776"/>
        <end position="798"/>
    </location>
</feature>
<evidence type="ECO:0000313" key="5">
    <source>
        <dbReference type="Proteomes" id="UP001174677"/>
    </source>
</evidence>
<evidence type="ECO:0000256" key="1">
    <source>
        <dbReference type="SAM" id="MobiDB-lite"/>
    </source>
</evidence>
<dbReference type="Gene3D" id="3.30.160.60">
    <property type="entry name" value="Classic Zinc Finger"/>
    <property type="match status" value="10"/>
</dbReference>
<sequence length="972" mass="107261">MGLMGIFFKFAGDCFDVLAWPLFALGYPLCASIQAIETNSISETQRLITYWVCFSSILLFENAFLKLLEWCPFWPYIKLIAVGCLVIPHFDGSYYVYGHIIHPCLSIDQQTIVNMFNKLKEFYFEKYNVLVAMERDIKGNGPDAFENPIALKPKLEEPKVVKKDINAAEMMEKKDTTSTKKVIPTKPDFAPTENKTCASLEIKEMTAESVSGRDLPDVPSSKNIQKEWTCPICQITTTSEIVFISHLQGRRHEAASEKLKANQMLQNKNSPASVERSAPKEMAATVVAGRDLPIKLPSENIEEWNCPICQVKTSSQTVFISHLQGMRHEAASKKLKSKNQILESNTSPASVETTASKEMPTAGVAVGDFPNKSPSKSIQKWNCPICQITTPSETIFISHLQGSQHEDASEKLKSKNQQLESDNCISSIEMNAPKEMATTTVSDGDLIDKPTSVNSKEWTCPICQVISISEALFISHLQGRRHKGALKKLKVQDMMLQSENSPASVENVAPKKMAATKVAGGDLPNNMPSEKAQKQWTCPICQVTTTSEKIFVSHLQGGRHQAASEKLKAKNQMLESKNSPTSMETGAPKEMATTTIAGSTFPDKLPSQNILKEWTCAICQVTTTNETDHSLHLQGRQHEDACERLKAKNQTSTSKVCPSSVETHVPTERREMANATVAGRDISDKSCLKKAQNEWTCAICLVTTTSEADLISHLQGQRHADAYEKLTAKDETSKSKISPASLETCSPLEKKEMTTAKIEDGDISNKPHSKLVQKPWTCSICQVIATSEAELTSHIQGHRHNECDEKLKTMKQLSNSLVFPASMETCAPLEKKEMGATKGADGGIPEKPQPKNSQKVWICALCHVTATSETDLISHCQGKRHRVACEKLIDQKQKSTSNVSPASPKSTSSKAKKQGKQENLKNRVVEVRNSLWWCTICNTSCNSEGNMDTHLSGNKHLSRIQELNSAGGSGQA</sequence>
<evidence type="ECO:0008006" key="6">
    <source>
        <dbReference type="Google" id="ProtNLM"/>
    </source>
</evidence>
<evidence type="ECO:0000259" key="3">
    <source>
        <dbReference type="SMART" id="SM00451"/>
    </source>
</evidence>
<dbReference type="InterPro" id="IPR013087">
    <property type="entry name" value="Znf_C2H2_type"/>
</dbReference>
<feature type="domain" description="C2H2-type" evidence="2">
    <location>
        <begin position="228"/>
        <end position="252"/>
    </location>
</feature>
<feature type="domain" description="U1-type" evidence="3">
    <location>
        <begin position="692"/>
        <end position="726"/>
    </location>
</feature>
<evidence type="ECO:0000313" key="4">
    <source>
        <dbReference type="EMBL" id="KAJ9159217.1"/>
    </source>
</evidence>
<dbReference type="InterPro" id="IPR036236">
    <property type="entry name" value="Znf_C2H2_sf"/>
</dbReference>
<dbReference type="SMART" id="SM00355">
    <property type="entry name" value="ZnF_C2H2"/>
    <property type="match status" value="10"/>
</dbReference>
<dbReference type="Pfam" id="PF12874">
    <property type="entry name" value="zf-met"/>
    <property type="match status" value="10"/>
</dbReference>
<proteinExistence type="predicted"/>
<accession>A0ABQ9L3J8</accession>
<dbReference type="InterPro" id="IPR003604">
    <property type="entry name" value="Matrin/U1-like-C_Znf_C2H2"/>
</dbReference>
<feature type="domain" description="U1-type" evidence="3">
    <location>
        <begin position="455"/>
        <end position="489"/>
    </location>
</feature>
<dbReference type="InterPro" id="IPR004345">
    <property type="entry name" value="TB2_DP1_HVA22"/>
</dbReference>
<feature type="region of interest" description="Disordered" evidence="1">
    <location>
        <begin position="334"/>
        <end position="357"/>
    </location>
</feature>
<dbReference type="SUPFAM" id="SSF57667">
    <property type="entry name" value="beta-beta-alpha zinc fingers"/>
    <property type="match status" value="10"/>
</dbReference>
<feature type="domain" description="C2H2-type" evidence="2">
    <location>
        <begin position="381"/>
        <end position="405"/>
    </location>
</feature>
<gene>
    <name evidence="4" type="ORF">P3X46_024738</name>
</gene>
<feature type="domain" description="U1-type" evidence="3">
    <location>
        <begin position="225"/>
        <end position="259"/>
    </location>
</feature>
<feature type="domain" description="C2H2-type" evidence="2">
    <location>
        <begin position="536"/>
        <end position="560"/>
    </location>
</feature>
<comment type="caution">
    <text evidence="4">The sequence shown here is derived from an EMBL/GenBank/DDBJ whole genome shotgun (WGS) entry which is preliminary data.</text>
</comment>
<feature type="domain" description="C2H2-type" evidence="2">
    <location>
        <begin position="857"/>
        <end position="881"/>
    </location>
</feature>
<reference evidence="4" key="1">
    <citation type="journal article" date="2023" name="Plant Biotechnol. J.">
        <title>Chromosome-level wild Hevea brasiliensis genome provides new tools for genomic-assisted breeding and valuable loci to elevate rubber yield.</title>
        <authorList>
            <person name="Cheng H."/>
            <person name="Song X."/>
            <person name="Hu Y."/>
            <person name="Wu T."/>
            <person name="Yang Q."/>
            <person name="An Z."/>
            <person name="Feng S."/>
            <person name="Deng Z."/>
            <person name="Wu W."/>
            <person name="Zeng X."/>
            <person name="Tu M."/>
            <person name="Wang X."/>
            <person name="Huang H."/>
        </authorList>
    </citation>
    <scope>NUCLEOTIDE SEQUENCE</scope>
    <source>
        <strain evidence="4">MT/VB/25A 57/8</strain>
    </source>
</reference>
<organism evidence="4 5">
    <name type="scientific">Hevea brasiliensis</name>
    <name type="common">Para rubber tree</name>
    <name type="synonym">Siphonia brasiliensis</name>
    <dbReference type="NCBI Taxonomy" id="3981"/>
    <lineage>
        <taxon>Eukaryota</taxon>
        <taxon>Viridiplantae</taxon>
        <taxon>Streptophyta</taxon>
        <taxon>Embryophyta</taxon>
        <taxon>Tracheophyta</taxon>
        <taxon>Spermatophyta</taxon>
        <taxon>Magnoliopsida</taxon>
        <taxon>eudicotyledons</taxon>
        <taxon>Gunneridae</taxon>
        <taxon>Pentapetalae</taxon>
        <taxon>rosids</taxon>
        <taxon>fabids</taxon>
        <taxon>Malpighiales</taxon>
        <taxon>Euphorbiaceae</taxon>
        <taxon>Crotonoideae</taxon>
        <taxon>Micrandreae</taxon>
        <taxon>Hevea</taxon>
    </lineage>
</organism>
<dbReference type="Proteomes" id="UP001174677">
    <property type="component" value="Chromosome 14"/>
</dbReference>
<evidence type="ECO:0000259" key="2">
    <source>
        <dbReference type="SMART" id="SM00355"/>
    </source>
</evidence>
<feature type="domain" description="C2H2-type" evidence="2">
    <location>
        <begin position="932"/>
        <end position="956"/>
    </location>
</feature>
<dbReference type="PANTHER" id="PTHR47487">
    <property type="entry name" value="OS06G0651300 PROTEIN-RELATED"/>
    <property type="match status" value="1"/>
</dbReference>
<dbReference type="EMBL" id="JARPOI010000014">
    <property type="protein sequence ID" value="KAJ9159217.1"/>
    <property type="molecule type" value="Genomic_DNA"/>
</dbReference>
<feature type="domain" description="U1-type" evidence="3">
    <location>
        <begin position="854"/>
        <end position="888"/>
    </location>
</feature>
<feature type="compositionally biased region" description="Low complexity" evidence="1">
    <location>
        <begin position="900"/>
        <end position="909"/>
    </location>
</feature>
<feature type="domain" description="U1-type" evidence="3">
    <location>
        <begin position="611"/>
        <end position="645"/>
    </location>
</feature>
<feature type="region of interest" description="Disordered" evidence="1">
    <location>
        <begin position="892"/>
        <end position="922"/>
    </location>
</feature>
<feature type="domain" description="U1-type" evidence="3">
    <location>
        <begin position="378"/>
        <end position="412"/>
    </location>
</feature>
<feature type="domain" description="C2H2-type" evidence="2">
    <location>
        <begin position="614"/>
        <end position="638"/>
    </location>
</feature>
<feature type="domain" description="U1-type" evidence="3">
    <location>
        <begin position="301"/>
        <end position="335"/>
    </location>
</feature>
<feature type="domain" description="U1-type" evidence="3">
    <location>
        <begin position="773"/>
        <end position="807"/>
    </location>
</feature>
<keyword evidence="5" id="KW-1185">Reference proteome</keyword>
<dbReference type="SMART" id="SM00451">
    <property type="entry name" value="ZnF_U1"/>
    <property type="match status" value="10"/>
</dbReference>
<feature type="domain" description="U1-type" evidence="3">
    <location>
        <begin position="533"/>
        <end position="567"/>
    </location>
</feature>
<feature type="domain" description="C2H2-type" evidence="2">
    <location>
        <begin position="695"/>
        <end position="719"/>
    </location>
</feature>